<keyword evidence="2" id="KW-1185">Reference proteome</keyword>
<name>A0A0C9ZJC8_9AGAM</name>
<reference evidence="2" key="2">
    <citation type="submission" date="2015-01" db="EMBL/GenBank/DDBJ databases">
        <title>Evolutionary Origins and Diversification of the Mycorrhizal Mutualists.</title>
        <authorList>
            <consortium name="DOE Joint Genome Institute"/>
            <consortium name="Mycorrhizal Genomics Consortium"/>
            <person name="Kohler A."/>
            <person name="Kuo A."/>
            <person name="Nagy L.G."/>
            <person name="Floudas D."/>
            <person name="Copeland A."/>
            <person name="Barry K.W."/>
            <person name="Cichocki N."/>
            <person name="Veneault-Fourrey C."/>
            <person name="LaButti K."/>
            <person name="Lindquist E.A."/>
            <person name="Lipzen A."/>
            <person name="Lundell T."/>
            <person name="Morin E."/>
            <person name="Murat C."/>
            <person name="Riley R."/>
            <person name="Ohm R."/>
            <person name="Sun H."/>
            <person name="Tunlid A."/>
            <person name="Henrissat B."/>
            <person name="Grigoriev I.V."/>
            <person name="Hibbett D.S."/>
            <person name="Martin F."/>
        </authorList>
    </citation>
    <scope>NUCLEOTIDE SEQUENCE [LARGE SCALE GENOMIC DNA]</scope>
    <source>
        <strain evidence="2">441</strain>
    </source>
</reference>
<evidence type="ECO:0000313" key="2">
    <source>
        <dbReference type="Proteomes" id="UP000054018"/>
    </source>
</evidence>
<dbReference type="EMBL" id="KN833689">
    <property type="protein sequence ID" value="KIK29421.1"/>
    <property type="molecule type" value="Genomic_DNA"/>
</dbReference>
<protein>
    <submittedName>
        <fullName evidence="1">Uncharacterized protein</fullName>
    </submittedName>
</protein>
<dbReference type="HOGENOM" id="CLU_2574784_0_0_1"/>
<dbReference type="Proteomes" id="UP000054018">
    <property type="component" value="Unassembled WGS sequence"/>
</dbReference>
<accession>A0A0C9ZJC8</accession>
<gene>
    <name evidence="1" type="ORF">PISMIDRAFT_672113</name>
</gene>
<sequence length="81" mass="9207">MATNKVDGSKTLMVTIHAGTCCFDRMSDSGQPGSTEKDEIVNRIVEAANMNVDAPQSRWRYQKIGKSRRRYMLERLDIGRD</sequence>
<reference evidence="1 2" key="1">
    <citation type="submission" date="2014-04" db="EMBL/GenBank/DDBJ databases">
        <authorList>
            <consortium name="DOE Joint Genome Institute"/>
            <person name="Kuo A."/>
            <person name="Kohler A."/>
            <person name="Costa M.D."/>
            <person name="Nagy L.G."/>
            <person name="Floudas D."/>
            <person name="Copeland A."/>
            <person name="Barry K.W."/>
            <person name="Cichocki N."/>
            <person name="Veneault-Fourrey C."/>
            <person name="LaButti K."/>
            <person name="Lindquist E.A."/>
            <person name="Lipzen A."/>
            <person name="Lundell T."/>
            <person name="Morin E."/>
            <person name="Murat C."/>
            <person name="Sun H."/>
            <person name="Tunlid A."/>
            <person name="Henrissat B."/>
            <person name="Grigoriev I.V."/>
            <person name="Hibbett D.S."/>
            <person name="Martin F."/>
            <person name="Nordberg H.P."/>
            <person name="Cantor M.N."/>
            <person name="Hua S.X."/>
        </authorList>
    </citation>
    <scope>NUCLEOTIDE SEQUENCE [LARGE SCALE GENOMIC DNA]</scope>
    <source>
        <strain evidence="1 2">441</strain>
    </source>
</reference>
<proteinExistence type="predicted"/>
<dbReference type="AlphaFoldDB" id="A0A0C9ZJC8"/>
<evidence type="ECO:0000313" key="1">
    <source>
        <dbReference type="EMBL" id="KIK29421.1"/>
    </source>
</evidence>
<organism evidence="1 2">
    <name type="scientific">Pisolithus microcarpus 441</name>
    <dbReference type="NCBI Taxonomy" id="765257"/>
    <lineage>
        <taxon>Eukaryota</taxon>
        <taxon>Fungi</taxon>
        <taxon>Dikarya</taxon>
        <taxon>Basidiomycota</taxon>
        <taxon>Agaricomycotina</taxon>
        <taxon>Agaricomycetes</taxon>
        <taxon>Agaricomycetidae</taxon>
        <taxon>Boletales</taxon>
        <taxon>Sclerodermatineae</taxon>
        <taxon>Pisolithaceae</taxon>
        <taxon>Pisolithus</taxon>
    </lineage>
</organism>